<proteinExistence type="predicted"/>
<feature type="region of interest" description="Disordered" evidence="1">
    <location>
        <begin position="280"/>
        <end position="301"/>
    </location>
</feature>
<feature type="compositionally biased region" description="Low complexity" evidence="1">
    <location>
        <begin position="314"/>
        <end position="324"/>
    </location>
</feature>
<sequence length="441" mass="48818">MEEETIPKSNRRKRMEQIWDKSDGETRIVPEGMKSSFEQISYNQFDGMQHRPETSPLCNEHNLVSQEESNCYMSDRAEMRLAYEHDLHVTTSRTAEAELVPLVCDRHLLTTTYSNEQLQMSNKSHEDAYVSIEEQSLAEFENNNTSAAVKGTGVPQSGVDKIISFAGTTTAEKHIENSQEIFEMFNHSQNMAYFEMNITTATNVGQGQENVVGEEEIELFEHNYGLTRELTPPPAVAGEELDDDITEEDIERVTNDEAMEDDDDFTFPTVVVTAARGAAQPPEGQLGHGHGDLPLQLPPPDLVAAASPPLWPFAASPKANAPSSSPRPPPVNNDEERMDMLWEAAATTTTKPPAPPRSAGSGAGQAEPPPPPQLNSKQRSTEARVRVRADDAAGVVARRRGRAILRRQPTWRWSEATWQQPWGGGRVGAAAQAIPEALRRR</sequence>
<feature type="region of interest" description="Disordered" evidence="1">
    <location>
        <begin position="347"/>
        <end position="387"/>
    </location>
</feature>
<name>A0A835A905_9POAL</name>
<feature type="compositionally biased region" description="Low complexity" evidence="1">
    <location>
        <begin position="347"/>
        <end position="366"/>
    </location>
</feature>
<feature type="compositionally biased region" description="Basic and acidic residues" evidence="1">
    <location>
        <begin position="15"/>
        <end position="24"/>
    </location>
</feature>
<reference evidence="2" key="1">
    <citation type="submission" date="2020-07" db="EMBL/GenBank/DDBJ databases">
        <title>Genome sequence and genetic diversity analysis of an under-domesticated orphan crop, white fonio (Digitaria exilis).</title>
        <authorList>
            <person name="Bennetzen J.L."/>
            <person name="Chen S."/>
            <person name="Ma X."/>
            <person name="Wang X."/>
            <person name="Yssel A.E.J."/>
            <person name="Chaluvadi S.R."/>
            <person name="Johnson M."/>
            <person name="Gangashetty P."/>
            <person name="Hamidou F."/>
            <person name="Sanogo M.D."/>
            <person name="Zwaenepoel A."/>
            <person name="Wallace J."/>
            <person name="Van De Peer Y."/>
            <person name="Van Deynze A."/>
        </authorList>
    </citation>
    <scope>NUCLEOTIDE SEQUENCE</scope>
    <source>
        <tissue evidence="2">Leaves</tissue>
    </source>
</reference>
<gene>
    <name evidence="2" type="ORF">HU200_062599</name>
</gene>
<dbReference type="AlphaFoldDB" id="A0A835A905"/>
<dbReference type="EMBL" id="JACEFO010002629">
    <property type="protein sequence ID" value="KAF8653153.1"/>
    <property type="molecule type" value="Genomic_DNA"/>
</dbReference>
<protein>
    <submittedName>
        <fullName evidence="2">Uncharacterized protein</fullName>
    </submittedName>
</protein>
<organism evidence="2 3">
    <name type="scientific">Digitaria exilis</name>
    <dbReference type="NCBI Taxonomy" id="1010633"/>
    <lineage>
        <taxon>Eukaryota</taxon>
        <taxon>Viridiplantae</taxon>
        <taxon>Streptophyta</taxon>
        <taxon>Embryophyta</taxon>
        <taxon>Tracheophyta</taxon>
        <taxon>Spermatophyta</taxon>
        <taxon>Magnoliopsida</taxon>
        <taxon>Liliopsida</taxon>
        <taxon>Poales</taxon>
        <taxon>Poaceae</taxon>
        <taxon>PACMAD clade</taxon>
        <taxon>Panicoideae</taxon>
        <taxon>Panicodae</taxon>
        <taxon>Paniceae</taxon>
        <taxon>Anthephorinae</taxon>
        <taxon>Digitaria</taxon>
    </lineage>
</organism>
<evidence type="ECO:0000256" key="1">
    <source>
        <dbReference type="SAM" id="MobiDB-lite"/>
    </source>
</evidence>
<evidence type="ECO:0000313" key="2">
    <source>
        <dbReference type="EMBL" id="KAF8653153.1"/>
    </source>
</evidence>
<comment type="caution">
    <text evidence="2">The sequence shown here is derived from an EMBL/GenBank/DDBJ whole genome shotgun (WGS) entry which is preliminary data.</text>
</comment>
<feature type="region of interest" description="Disordered" evidence="1">
    <location>
        <begin position="314"/>
        <end position="334"/>
    </location>
</feature>
<accession>A0A835A905</accession>
<keyword evidence="3" id="KW-1185">Reference proteome</keyword>
<feature type="region of interest" description="Disordered" evidence="1">
    <location>
        <begin position="1"/>
        <end position="24"/>
    </location>
</feature>
<dbReference type="Proteomes" id="UP000636709">
    <property type="component" value="Unassembled WGS sequence"/>
</dbReference>
<evidence type="ECO:0000313" key="3">
    <source>
        <dbReference type="Proteomes" id="UP000636709"/>
    </source>
</evidence>